<dbReference type="CDD" id="cd11060">
    <property type="entry name" value="CYP57A1-like"/>
    <property type="match status" value="1"/>
</dbReference>
<dbReference type="Pfam" id="PF04082">
    <property type="entry name" value="Fungal_trans"/>
    <property type="match status" value="1"/>
</dbReference>
<dbReference type="PANTHER" id="PTHR24305:SF166">
    <property type="entry name" value="CYTOCHROME P450 12A4, MITOCHONDRIAL-RELATED"/>
    <property type="match status" value="1"/>
</dbReference>
<evidence type="ECO:0000256" key="2">
    <source>
        <dbReference type="ARBA" id="ARBA00010617"/>
    </source>
</evidence>
<dbReference type="InterPro" id="IPR036864">
    <property type="entry name" value="Zn2-C6_fun-type_DNA-bd_sf"/>
</dbReference>
<dbReference type="Gene3D" id="1.10.630.10">
    <property type="entry name" value="Cytochrome P450"/>
    <property type="match status" value="1"/>
</dbReference>
<dbReference type="GO" id="GO:0004497">
    <property type="term" value="F:monooxygenase activity"/>
    <property type="evidence" value="ECO:0007669"/>
    <property type="project" value="InterPro"/>
</dbReference>
<dbReference type="OrthoDB" id="3934656at2759"/>
<dbReference type="GO" id="GO:0006351">
    <property type="term" value="P:DNA-templated transcription"/>
    <property type="evidence" value="ECO:0007669"/>
    <property type="project" value="InterPro"/>
</dbReference>
<keyword evidence="4 6" id="KW-0408">Iron</keyword>
<dbReference type="SUPFAM" id="SSF57701">
    <property type="entry name" value="Zn2/Cys6 DNA-binding domain"/>
    <property type="match status" value="1"/>
</dbReference>
<evidence type="ECO:0000256" key="3">
    <source>
        <dbReference type="ARBA" id="ARBA00022723"/>
    </source>
</evidence>
<dbReference type="GO" id="GO:0020037">
    <property type="term" value="F:heme binding"/>
    <property type="evidence" value="ECO:0007669"/>
    <property type="project" value="InterPro"/>
</dbReference>
<dbReference type="Pfam" id="PF00067">
    <property type="entry name" value="p450"/>
    <property type="match status" value="1"/>
</dbReference>
<dbReference type="PROSITE" id="PS00086">
    <property type="entry name" value="CYTOCHROME_P450"/>
    <property type="match status" value="1"/>
</dbReference>
<reference evidence="8 9" key="1">
    <citation type="submission" date="2015-01" db="EMBL/GenBank/DDBJ databases">
        <title>The Genome Sequence of Ochroconis gallopava CBS43764.</title>
        <authorList>
            <consortium name="The Broad Institute Genomics Platform"/>
            <person name="Cuomo C."/>
            <person name="de Hoog S."/>
            <person name="Gorbushina A."/>
            <person name="Stielow B."/>
            <person name="Teixiera M."/>
            <person name="Abouelleil A."/>
            <person name="Chapman S.B."/>
            <person name="Priest M."/>
            <person name="Young S.K."/>
            <person name="Wortman J."/>
            <person name="Nusbaum C."/>
            <person name="Birren B."/>
        </authorList>
    </citation>
    <scope>NUCLEOTIDE SEQUENCE [LARGE SCALE GENOMIC DNA]</scope>
    <source>
        <strain evidence="8 9">CBS 43764</strain>
    </source>
</reference>
<dbReference type="InterPro" id="IPR001128">
    <property type="entry name" value="Cyt_P450"/>
</dbReference>
<name>A0A0D1YCG7_9PEZI</name>
<proteinExistence type="inferred from homology"/>
<dbReference type="CDD" id="cd12148">
    <property type="entry name" value="fungal_TF_MHR"/>
    <property type="match status" value="1"/>
</dbReference>
<dbReference type="PANTHER" id="PTHR24305">
    <property type="entry name" value="CYTOCHROME P450"/>
    <property type="match status" value="1"/>
</dbReference>
<dbReference type="STRING" id="253628.A0A0D1YCG7"/>
<dbReference type="GO" id="GO:0000981">
    <property type="term" value="F:DNA-binding transcription factor activity, RNA polymerase II-specific"/>
    <property type="evidence" value="ECO:0007669"/>
    <property type="project" value="InterPro"/>
</dbReference>
<dbReference type="HOGENOM" id="CLU_266469_0_0_1"/>
<dbReference type="GO" id="GO:0008270">
    <property type="term" value="F:zinc ion binding"/>
    <property type="evidence" value="ECO:0007669"/>
    <property type="project" value="InterPro"/>
</dbReference>
<dbReference type="PRINTS" id="PR00385">
    <property type="entry name" value="P450"/>
</dbReference>
<accession>A0A0D1YCG7</accession>
<organism evidence="8 9">
    <name type="scientific">Verruconis gallopava</name>
    <dbReference type="NCBI Taxonomy" id="253628"/>
    <lineage>
        <taxon>Eukaryota</taxon>
        <taxon>Fungi</taxon>
        <taxon>Dikarya</taxon>
        <taxon>Ascomycota</taxon>
        <taxon>Pezizomycotina</taxon>
        <taxon>Dothideomycetes</taxon>
        <taxon>Pleosporomycetidae</taxon>
        <taxon>Venturiales</taxon>
        <taxon>Sympoventuriaceae</taxon>
        <taxon>Verruconis</taxon>
    </lineage>
</organism>
<comment type="similarity">
    <text evidence="2">Belongs to the cytochrome P450 family.</text>
</comment>
<dbReference type="Gene3D" id="4.10.240.10">
    <property type="entry name" value="Zn(2)-C6 fungal-type DNA-binding domain"/>
    <property type="match status" value="1"/>
</dbReference>
<evidence type="ECO:0000313" key="9">
    <source>
        <dbReference type="Proteomes" id="UP000053259"/>
    </source>
</evidence>
<dbReference type="InterPro" id="IPR002401">
    <property type="entry name" value="Cyt_P450_E_grp-I"/>
</dbReference>
<dbReference type="SUPFAM" id="SSF48264">
    <property type="entry name" value="Cytochrome P450"/>
    <property type="match status" value="1"/>
</dbReference>
<gene>
    <name evidence="8" type="ORF">PV09_09786</name>
</gene>
<dbReference type="RefSeq" id="XP_016208251.1">
    <property type="nucleotide sequence ID" value="XM_016363922.1"/>
</dbReference>
<dbReference type="InterPro" id="IPR001138">
    <property type="entry name" value="Zn2Cys6_DnaBD"/>
</dbReference>
<protein>
    <recommendedName>
        <fullName evidence="7">Xylanolytic transcriptional activator regulatory domain-containing protein</fullName>
    </recommendedName>
</protein>
<dbReference type="PRINTS" id="PR00463">
    <property type="entry name" value="EP450I"/>
</dbReference>
<dbReference type="CDD" id="cd00067">
    <property type="entry name" value="GAL4"/>
    <property type="match status" value="1"/>
</dbReference>
<dbReference type="InterPro" id="IPR017972">
    <property type="entry name" value="Cyt_P450_CS"/>
</dbReference>
<keyword evidence="5" id="KW-0539">Nucleus</keyword>
<keyword evidence="3 6" id="KW-0479">Metal-binding</keyword>
<dbReference type="InterPro" id="IPR007219">
    <property type="entry name" value="XnlR_reg_dom"/>
</dbReference>
<dbReference type="GeneID" id="27317759"/>
<dbReference type="InParanoid" id="A0A0D1YCG7"/>
<keyword evidence="6" id="KW-0349">Heme</keyword>
<sequence length="1304" mass="149284">MEVNTTVLNTEIFESRDRRLALEFLKPRSAFTIILILWLLDIIYKCTFHPLAKVPGPFLARFSQAWRNIRYFRGTWHDDVVALHREYGRIVRVAPNEVSVVDTAALKHLYGHGTKALKTHWYDTWKIPNMTESFFSSTDVKIHRHLRSRVSSAYSMTSVLAMEPFIQQVADECWRKFSEFADTNQPVPMHQWGNYFAFDVVGTLAMGGKIGFIEQGRDVDGIIRSIHDGFYTMANMGNMPLQMFWFNNKVAQFVIKRFGGKRFNAFSVFLEWLEKRVEDRLQNGLQGKRRDMLQHFIEAKDMSGRPVKKGDIMIEGVNILGAGADTTTIGILAIIGALLQHPKQLERLQKEIDEAYESLGLGGTDEISFKDAEKLPFLSAVIKESTRLHPSIQYQLPRYVPRGGSQVGPHRLPEGSICGISPAAMNRSKEIFGEDAEDWSPDRWIARNEDEENTIKERNALLTTFGMGSRVCIGKNLAMVEMYKFTAQFFRHFDAELVDKSRPWVIKTQWFAFQHDFWVNLRRREHKRLRCNGKDGLADSIKQLSKELGESEPAQQVGWSSEQQAPMDVLKRHWRTCKFRQEQDEQIPWLPPKTRGKKRKACDRCVRLKRACSSGYWCGSCKEHNYVCTFNGVAQKQVHNGSDDAGPVSLEDQSSLQERELASMQASAEQIDHSNIIIPGFDTAFDLELLRKDEGHENFDTSWLFETEEKNGSPLLLNHTPLREATEFWLDIPSDRDIGSISNFPFLSKFTTEGGFLESFDCGSLIQRQKIAEQSFENFLSMQKPHLHDEGIGFGSSASVHGSSSYVDTAGGNNPSILFVSNQLRWHFDTCTLESGLFSQSELDATRVNLDPSPSYSFLSSGSLQLLLNDDELSPKTYEIVKEIKFITCNKPRGSKITISWSPKLEHMCFDFFSPDNLRRFLNFFWCCWYPNCPIIHRPTFVASSTCHMLLLSMVLIGACMSPDEGDHANANLWFNSVEEMIFSCDDLYDIDSDDPALDSARRRRGLEILQAAYFVCLLQNWEGSEESKRRIRRHRYTTLIAFARDYGFSNATLQNLHIEDISTFQWGDFVRKESLIRTFTFIFLLDTAFAIFNSLPPRLVVRELKMDLACPEPCFQACSFEECFVQLRAWTSPQTHRQMLDVSSAVELMCHPQISRQCQVRLNSLSTLNMFTLVTALHSLAFSIQNSLISDSEMSPLHSGIENWKQLWVTGNLREMPEIDEQDLLATMWKRVGFFQHALEFWLLVKATVGQMHSLRPNQSCTYVVDNSLGDGARSVRSMKYDADMSQVHAIITALQNFNLSEL</sequence>
<evidence type="ECO:0000256" key="5">
    <source>
        <dbReference type="ARBA" id="ARBA00023242"/>
    </source>
</evidence>
<keyword evidence="9" id="KW-1185">Reference proteome</keyword>
<evidence type="ECO:0000256" key="6">
    <source>
        <dbReference type="PIRSR" id="PIRSR602401-1"/>
    </source>
</evidence>
<feature type="domain" description="Xylanolytic transcriptional activator regulatory" evidence="7">
    <location>
        <begin position="922"/>
        <end position="1206"/>
    </location>
</feature>
<evidence type="ECO:0000256" key="4">
    <source>
        <dbReference type="ARBA" id="ARBA00023004"/>
    </source>
</evidence>
<comment type="cofactor">
    <cofactor evidence="1 6">
        <name>heme</name>
        <dbReference type="ChEBI" id="CHEBI:30413"/>
    </cofactor>
</comment>
<evidence type="ECO:0000259" key="7">
    <source>
        <dbReference type="Pfam" id="PF04082"/>
    </source>
</evidence>
<evidence type="ECO:0000313" key="8">
    <source>
        <dbReference type="EMBL" id="KIV98381.1"/>
    </source>
</evidence>
<dbReference type="InterPro" id="IPR050121">
    <property type="entry name" value="Cytochrome_P450_monoxygenase"/>
</dbReference>
<dbReference type="InterPro" id="IPR036396">
    <property type="entry name" value="Cyt_P450_sf"/>
</dbReference>
<dbReference type="GO" id="GO:0005506">
    <property type="term" value="F:iron ion binding"/>
    <property type="evidence" value="ECO:0007669"/>
    <property type="project" value="InterPro"/>
</dbReference>
<dbReference type="GO" id="GO:0003677">
    <property type="term" value="F:DNA binding"/>
    <property type="evidence" value="ECO:0007669"/>
    <property type="project" value="InterPro"/>
</dbReference>
<dbReference type="Proteomes" id="UP000053259">
    <property type="component" value="Unassembled WGS sequence"/>
</dbReference>
<dbReference type="VEuPathDB" id="FungiDB:PV09_09786"/>
<dbReference type="GO" id="GO:0016705">
    <property type="term" value="F:oxidoreductase activity, acting on paired donors, with incorporation or reduction of molecular oxygen"/>
    <property type="evidence" value="ECO:0007669"/>
    <property type="project" value="InterPro"/>
</dbReference>
<feature type="binding site" description="axial binding residue" evidence="6">
    <location>
        <position position="472"/>
    </location>
    <ligand>
        <name>heme</name>
        <dbReference type="ChEBI" id="CHEBI:30413"/>
    </ligand>
    <ligandPart>
        <name>Fe</name>
        <dbReference type="ChEBI" id="CHEBI:18248"/>
    </ligandPart>
</feature>
<dbReference type="EMBL" id="KN847710">
    <property type="protein sequence ID" value="KIV98381.1"/>
    <property type="molecule type" value="Genomic_DNA"/>
</dbReference>
<evidence type="ECO:0000256" key="1">
    <source>
        <dbReference type="ARBA" id="ARBA00001971"/>
    </source>
</evidence>